<feature type="region of interest" description="Disordered" evidence="1">
    <location>
        <begin position="107"/>
        <end position="150"/>
    </location>
</feature>
<gene>
    <name evidence="3" type="ORF">C5167_034574</name>
</gene>
<feature type="signal peptide" evidence="2">
    <location>
        <begin position="1"/>
        <end position="17"/>
    </location>
</feature>
<evidence type="ECO:0000256" key="1">
    <source>
        <dbReference type="SAM" id="MobiDB-lite"/>
    </source>
</evidence>
<reference evidence="3 4" key="1">
    <citation type="journal article" date="2018" name="Science">
        <title>The opium poppy genome and morphinan production.</title>
        <authorList>
            <person name="Guo L."/>
            <person name="Winzer T."/>
            <person name="Yang X."/>
            <person name="Li Y."/>
            <person name="Ning Z."/>
            <person name="He Z."/>
            <person name="Teodor R."/>
            <person name="Lu Y."/>
            <person name="Bowser T.A."/>
            <person name="Graham I.A."/>
            <person name="Ye K."/>
        </authorList>
    </citation>
    <scope>NUCLEOTIDE SEQUENCE [LARGE SCALE GENOMIC DNA]</scope>
    <source>
        <strain evidence="4">cv. HN1</strain>
        <tissue evidence="3">Leaves</tissue>
    </source>
</reference>
<evidence type="ECO:0000256" key="2">
    <source>
        <dbReference type="SAM" id="SignalP"/>
    </source>
</evidence>
<evidence type="ECO:0000313" key="4">
    <source>
        <dbReference type="Proteomes" id="UP000316621"/>
    </source>
</evidence>
<evidence type="ECO:0000313" key="3">
    <source>
        <dbReference type="EMBL" id="RZC71353.1"/>
    </source>
</evidence>
<dbReference type="EMBL" id="CM010721">
    <property type="protein sequence ID" value="RZC71353.1"/>
    <property type="molecule type" value="Genomic_DNA"/>
</dbReference>
<dbReference type="AlphaFoldDB" id="A0A4Y7KD87"/>
<protein>
    <submittedName>
        <fullName evidence="3">Uncharacterized protein</fullName>
    </submittedName>
</protein>
<name>A0A4Y7KD87_PAPSO</name>
<organism evidence="3 4">
    <name type="scientific">Papaver somniferum</name>
    <name type="common">Opium poppy</name>
    <dbReference type="NCBI Taxonomy" id="3469"/>
    <lineage>
        <taxon>Eukaryota</taxon>
        <taxon>Viridiplantae</taxon>
        <taxon>Streptophyta</taxon>
        <taxon>Embryophyta</taxon>
        <taxon>Tracheophyta</taxon>
        <taxon>Spermatophyta</taxon>
        <taxon>Magnoliopsida</taxon>
        <taxon>Ranunculales</taxon>
        <taxon>Papaveraceae</taxon>
        <taxon>Papaveroideae</taxon>
        <taxon>Papaver</taxon>
    </lineage>
</organism>
<sequence>MMMVVLIVLVDSNSWEGVDVESQSVVSSSRFLCSTLGLLGHVRGRHWPMYLPCFVQLRPSMQQMETERYISYVKPQLRSYRSLHHQELSKACGAVKNRGPDNYGVFAKDHAGSAPRYGKPDDGGTTDEPMDPKEPFPATCGRAPTAAGCG</sequence>
<feature type="chain" id="PRO_5021437754" evidence="2">
    <location>
        <begin position="18"/>
        <end position="150"/>
    </location>
</feature>
<proteinExistence type="predicted"/>
<dbReference type="Gramene" id="RZC71353">
    <property type="protein sequence ID" value="RZC71353"/>
    <property type="gene ID" value="C5167_034574"/>
</dbReference>
<accession>A0A4Y7KD87</accession>
<keyword evidence="4" id="KW-1185">Reference proteome</keyword>
<keyword evidence="2" id="KW-0732">Signal</keyword>
<dbReference type="Proteomes" id="UP000316621">
    <property type="component" value="Chromosome 7"/>
</dbReference>